<accession>A0ABW0IZT0</accession>
<dbReference type="Proteomes" id="UP001596053">
    <property type="component" value="Unassembled WGS sequence"/>
</dbReference>
<dbReference type="EMBL" id="JBHSLW010000127">
    <property type="protein sequence ID" value="MFC5423819.1"/>
    <property type="molecule type" value="Genomic_DNA"/>
</dbReference>
<dbReference type="RefSeq" id="WP_377801868.1">
    <property type="nucleotide sequence ID" value="NZ_JBHSLW010000127.1"/>
</dbReference>
<organism evidence="2 3">
    <name type="scientific">Bosea eneae</name>
    <dbReference type="NCBI Taxonomy" id="151454"/>
    <lineage>
        <taxon>Bacteria</taxon>
        <taxon>Pseudomonadati</taxon>
        <taxon>Pseudomonadota</taxon>
        <taxon>Alphaproteobacteria</taxon>
        <taxon>Hyphomicrobiales</taxon>
        <taxon>Boseaceae</taxon>
        <taxon>Bosea</taxon>
    </lineage>
</organism>
<evidence type="ECO:0000313" key="2">
    <source>
        <dbReference type="EMBL" id="MFC5423819.1"/>
    </source>
</evidence>
<keyword evidence="1" id="KW-0812">Transmembrane</keyword>
<name>A0ABW0IZT0_9HYPH</name>
<protein>
    <recommendedName>
        <fullName evidence="4">DUF2730 family protein</fullName>
    </recommendedName>
</protein>
<proteinExistence type="predicted"/>
<keyword evidence="3" id="KW-1185">Reference proteome</keyword>
<reference evidence="3" key="1">
    <citation type="journal article" date="2019" name="Int. J. Syst. Evol. Microbiol.">
        <title>The Global Catalogue of Microorganisms (GCM) 10K type strain sequencing project: providing services to taxonomists for standard genome sequencing and annotation.</title>
        <authorList>
            <consortium name="The Broad Institute Genomics Platform"/>
            <consortium name="The Broad Institute Genome Sequencing Center for Infectious Disease"/>
            <person name="Wu L."/>
            <person name="Ma J."/>
        </authorList>
    </citation>
    <scope>NUCLEOTIDE SEQUENCE [LARGE SCALE GENOMIC DNA]</scope>
    <source>
        <strain evidence="3">NCAIM B.01391</strain>
    </source>
</reference>
<gene>
    <name evidence="2" type="ORF">ACFPOB_30310</name>
</gene>
<comment type="caution">
    <text evidence="2">The sequence shown here is derived from an EMBL/GenBank/DDBJ whole genome shotgun (WGS) entry which is preliminary data.</text>
</comment>
<feature type="transmembrane region" description="Helical" evidence="1">
    <location>
        <begin position="16"/>
        <end position="35"/>
    </location>
</feature>
<keyword evidence="1" id="KW-1133">Transmembrane helix</keyword>
<evidence type="ECO:0000256" key="1">
    <source>
        <dbReference type="SAM" id="Phobius"/>
    </source>
</evidence>
<dbReference type="Gene3D" id="1.20.5.340">
    <property type="match status" value="1"/>
</dbReference>
<keyword evidence="1" id="KW-0472">Membrane</keyword>
<evidence type="ECO:0008006" key="4">
    <source>
        <dbReference type="Google" id="ProtNLM"/>
    </source>
</evidence>
<evidence type="ECO:0000313" key="3">
    <source>
        <dbReference type="Proteomes" id="UP001596053"/>
    </source>
</evidence>
<sequence length="133" mass="14867">MAGFDWAGVFAFAKDIWWILSVPLTAAAGIGMFYLRSQFPTKLQHDEQTKVLQSSIAALSDRVAGNERQVTRIESDLRQLPGRQEYQALGDRIGRVEKEVATSVETVRGVEKTVTKIDHTLGLILKHMLEKSP</sequence>